<dbReference type="RefSeq" id="WP_271013498.1">
    <property type="nucleotide sequence ID" value="NZ_JAQIFT010000068.1"/>
</dbReference>
<keyword evidence="1" id="KW-0472">Membrane</keyword>
<name>A0AA42J2L6_9FIRM</name>
<reference evidence="2" key="1">
    <citation type="journal article" date="2023" name="Int. J. Syst. Evol. Microbiol.">
        <title>&lt;i&gt;Holtiella tumoricola&lt;/i&gt; gen. nov. sp. nov., isolated from a human clinical sample.</title>
        <authorList>
            <person name="Allen-Vercoe E."/>
            <person name="Daigneault M.C."/>
            <person name="Vancuren S.J."/>
            <person name="Cochrane K."/>
            <person name="O'Neal L.L."/>
            <person name="Sankaranarayanan K."/>
            <person name="Lawson P.A."/>
        </authorList>
    </citation>
    <scope>NUCLEOTIDE SEQUENCE</scope>
    <source>
        <strain evidence="2">CC70A</strain>
    </source>
</reference>
<feature type="transmembrane region" description="Helical" evidence="1">
    <location>
        <begin position="20"/>
        <end position="45"/>
    </location>
</feature>
<proteinExistence type="predicted"/>
<dbReference type="Proteomes" id="UP001169242">
    <property type="component" value="Unassembled WGS sequence"/>
</dbReference>
<keyword evidence="3" id="KW-1185">Reference proteome</keyword>
<keyword evidence="1" id="KW-1133">Transmembrane helix</keyword>
<evidence type="ECO:0000313" key="2">
    <source>
        <dbReference type="EMBL" id="MDA3733787.1"/>
    </source>
</evidence>
<protein>
    <submittedName>
        <fullName evidence="2">Uncharacterized protein</fullName>
    </submittedName>
</protein>
<sequence length="182" mass="21296">MNLIPPVYQKNQRYKQWLGYSLACCTLMGFIGISATCLMPLEILALEQDIERIQKAEVFRLMEERDKLQFETEQIAKQVNVLDEQYSYMQREKEIFKGILGDLLMPPLSFSNIVEIAFESETKVWHVIGNHSELKVLIEYEKLLKQKYGENQIVLQIEPKDKIWCFSLRLSLEGENEDDSAI</sequence>
<organism evidence="2 3">
    <name type="scientific">Holtiella tumoricola</name>
    <dbReference type="NCBI Taxonomy" id="3018743"/>
    <lineage>
        <taxon>Bacteria</taxon>
        <taxon>Bacillati</taxon>
        <taxon>Bacillota</taxon>
        <taxon>Clostridia</taxon>
        <taxon>Lachnospirales</taxon>
        <taxon>Cellulosilyticaceae</taxon>
        <taxon>Holtiella</taxon>
    </lineage>
</organism>
<comment type="caution">
    <text evidence="2">The sequence shown here is derived from an EMBL/GenBank/DDBJ whole genome shotgun (WGS) entry which is preliminary data.</text>
</comment>
<dbReference type="EMBL" id="JAQIFT010000068">
    <property type="protein sequence ID" value="MDA3733787.1"/>
    <property type="molecule type" value="Genomic_DNA"/>
</dbReference>
<dbReference type="AlphaFoldDB" id="A0AA42J2L6"/>
<keyword evidence="1" id="KW-0812">Transmembrane</keyword>
<evidence type="ECO:0000256" key="1">
    <source>
        <dbReference type="SAM" id="Phobius"/>
    </source>
</evidence>
<gene>
    <name evidence="2" type="ORF">PBV87_20145</name>
</gene>
<accession>A0AA42J2L6</accession>
<evidence type="ECO:0000313" key="3">
    <source>
        <dbReference type="Proteomes" id="UP001169242"/>
    </source>
</evidence>